<evidence type="ECO:0000256" key="6">
    <source>
        <dbReference type="ARBA" id="ARBA00023004"/>
    </source>
</evidence>
<keyword evidence="2" id="KW-0813">Transport</keyword>
<evidence type="ECO:0000259" key="11">
    <source>
        <dbReference type="PROSITE" id="PS51007"/>
    </source>
</evidence>
<dbReference type="OrthoDB" id="9814063at2"/>
<gene>
    <name evidence="12" type="ORF">SAMN05661077_0710</name>
</gene>
<evidence type="ECO:0000256" key="8">
    <source>
        <dbReference type="PIRSR" id="PIRSR602324-1"/>
    </source>
</evidence>
<protein>
    <recommendedName>
        <fullName evidence="1">Cytochrome c-551</fullName>
    </recommendedName>
    <alternativeName>
        <fullName evidence="7">Cytochrome c551</fullName>
    </alternativeName>
</protein>
<dbReference type="Gene3D" id="1.10.760.10">
    <property type="entry name" value="Cytochrome c-like domain"/>
    <property type="match status" value="1"/>
</dbReference>
<feature type="chain" id="PRO_5010433415" description="Cytochrome c-551" evidence="10">
    <location>
        <begin position="24"/>
        <end position="114"/>
    </location>
</feature>
<feature type="region of interest" description="Disordered" evidence="9">
    <location>
        <begin position="75"/>
        <end position="98"/>
    </location>
</feature>
<keyword evidence="10" id="KW-0732">Signal</keyword>
<dbReference type="PROSITE" id="PS51007">
    <property type="entry name" value="CYTC"/>
    <property type="match status" value="1"/>
</dbReference>
<dbReference type="RefSeq" id="WP_054966752.1">
    <property type="nucleotide sequence ID" value="NZ_FMUN01000002.1"/>
</dbReference>
<evidence type="ECO:0000256" key="9">
    <source>
        <dbReference type="SAM" id="MobiDB-lite"/>
    </source>
</evidence>
<dbReference type="InterPro" id="IPR009056">
    <property type="entry name" value="Cyt_c-like_dom"/>
</dbReference>
<dbReference type="EMBL" id="FMUN01000002">
    <property type="protein sequence ID" value="SCX91712.1"/>
    <property type="molecule type" value="Genomic_DNA"/>
</dbReference>
<evidence type="ECO:0000256" key="10">
    <source>
        <dbReference type="SAM" id="SignalP"/>
    </source>
</evidence>
<dbReference type="GO" id="GO:0005506">
    <property type="term" value="F:iron ion binding"/>
    <property type="evidence" value="ECO:0007669"/>
    <property type="project" value="InterPro"/>
</dbReference>
<keyword evidence="5" id="KW-0249">Electron transport</keyword>
<dbReference type="PRINTS" id="PR00606">
    <property type="entry name" value="CYTCHROMECID"/>
</dbReference>
<evidence type="ECO:0000256" key="3">
    <source>
        <dbReference type="ARBA" id="ARBA00022617"/>
    </source>
</evidence>
<evidence type="ECO:0000256" key="7">
    <source>
        <dbReference type="ARBA" id="ARBA00031244"/>
    </source>
</evidence>
<dbReference type="InterPro" id="IPR002324">
    <property type="entry name" value="Cyt_c_ID"/>
</dbReference>
<evidence type="ECO:0000313" key="13">
    <source>
        <dbReference type="Proteomes" id="UP000183104"/>
    </source>
</evidence>
<accession>A0A0P9EMC1</accession>
<dbReference type="GO" id="GO:0020037">
    <property type="term" value="F:heme binding"/>
    <property type="evidence" value="ECO:0007669"/>
    <property type="project" value="InterPro"/>
</dbReference>
<dbReference type="GO" id="GO:0009055">
    <property type="term" value="F:electron transfer activity"/>
    <property type="evidence" value="ECO:0007669"/>
    <property type="project" value="InterPro"/>
</dbReference>
<feature type="binding site" description="covalent" evidence="8">
    <location>
        <position position="39"/>
    </location>
    <ligand>
        <name>heme c</name>
        <dbReference type="ChEBI" id="CHEBI:61717"/>
    </ligand>
</feature>
<dbReference type="Proteomes" id="UP000183104">
    <property type="component" value="Unassembled WGS sequence"/>
</dbReference>
<evidence type="ECO:0000313" key="12">
    <source>
        <dbReference type="EMBL" id="SCX91712.1"/>
    </source>
</evidence>
<dbReference type="AlphaFoldDB" id="A0A0P9EMC1"/>
<keyword evidence="6 8" id="KW-0408">Iron</keyword>
<sequence>MKKTLIAVGAGMVLSLGAGNVQAQDGEAAAKELGCTACHAATTKLVGPSYQAVAERYEGDEAKILETVKSNVKNGGSGNWTDVTGGTPMPPQPNATGKTEQLKVIASWISGMAE</sequence>
<evidence type="ECO:0000256" key="5">
    <source>
        <dbReference type="ARBA" id="ARBA00022982"/>
    </source>
</evidence>
<keyword evidence="3 8" id="KW-0349">Heme</keyword>
<dbReference type="InterPro" id="IPR036909">
    <property type="entry name" value="Cyt_c-like_dom_sf"/>
</dbReference>
<name>A0A0P9EMC1_9GAMM</name>
<keyword evidence="13" id="KW-1185">Reference proteome</keyword>
<dbReference type="STRING" id="381306.AN478_11590"/>
<evidence type="ECO:0000256" key="2">
    <source>
        <dbReference type="ARBA" id="ARBA00022448"/>
    </source>
</evidence>
<feature type="compositionally biased region" description="Polar residues" evidence="9">
    <location>
        <begin position="75"/>
        <end position="84"/>
    </location>
</feature>
<feature type="binding site" description="covalent" evidence="8">
    <location>
        <position position="35"/>
    </location>
    <ligand>
        <name>heme c</name>
        <dbReference type="ChEBI" id="CHEBI:61717"/>
    </ligand>
</feature>
<dbReference type="SUPFAM" id="SSF46626">
    <property type="entry name" value="Cytochrome c"/>
    <property type="match status" value="1"/>
</dbReference>
<dbReference type="Pfam" id="PF00034">
    <property type="entry name" value="Cytochrom_C"/>
    <property type="match status" value="1"/>
</dbReference>
<keyword evidence="4 8" id="KW-0479">Metal-binding</keyword>
<feature type="domain" description="Cytochrome c" evidence="11">
    <location>
        <begin position="21"/>
        <end position="113"/>
    </location>
</feature>
<feature type="binding site" description="covalent" evidence="8">
    <location>
        <position position="89"/>
    </location>
    <ligand>
        <name>heme c</name>
        <dbReference type="ChEBI" id="CHEBI:61717"/>
    </ligand>
</feature>
<evidence type="ECO:0000256" key="4">
    <source>
        <dbReference type="ARBA" id="ARBA00022723"/>
    </source>
</evidence>
<feature type="signal peptide" evidence="10">
    <location>
        <begin position="1"/>
        <end position="23"/>
    </location>
</feature>
<evidence type="ECO:0000256" key="1">
    <source>
        <dbReference type="ARBA" id="ARBA00021020"/>
    </source>
</evidence>
<organism evidence="12 13">
    <name type="scientific">Thiohalorhabdus denitrificans</name>
    <dbReference type="NCBI Taxonomy" id="381306"/>
    <lineage>
        <taxon>Bacteria</taxon>
        <taxon>Pseudomonadati</taxon>
        <taxon>Pseudomonadota</taxon>
        <taxon>Gammaproteobacteria</taxon>
        <taxon>Thiohalorhabdales</taxon>
        <taxon>Thiohalorhabdaceae</taxon>
        <taxon>Thiohalorhabdus</taxon>
    </lineage>
</organism>
<reference evidence="13" key="1">
    <citation type="submission" date="2016-10" db="EMBL/GenBank/DDBJ databases">
        <authorList>
            <person name="Varghese N."/>
        </authorList>
    </citation>
    <scope>NUCLEOTIDE SEQUENCE [LARGE SCALE GENOMIC DNA]</scope>
    <source>
        <strain evidence="13">HL 19</strain>
    </source>
</reference>
<proteinExistence type="predicted"/>
<comment type="PTM">
    <text evidence="8">Binds 1 heme c group covalently per subunit.</text>
</comment>